<evidence type="ECO:0000313" key="2">
    <source>
        <dbReference type="EMBL" id="QHT06077.1"/>
    </source>
</evidence>
<dbReference type="SMART" id="SM00015">
    <property type="entry name" value="IQ"/>
    <property type="match status" value="2"/>
</dbReference>
<dbReference type="EMBL" id="MN739463">
    <property type="protein sequence ID" value="QHT06077.1"/>
    <property type="molecule type" value="Genomic_DNA"/>
</dbReference>
<name>A0A6C0CPB9_9ZZZZ</name>
<feature type="compositionally biased region" description="Basic and acidic residues" evidence="1">
    <location>
        <begin position="223"/>
        <end position="277"/>
    </location>
</feature>
<dbReference type="Gene3D" id="1.20.5.190">
    <property type="match status" value="1"/>
</dbReference>
<proteinExistence type="predicted"/>
<dbReference type="InterPro" id="IPR000048">
    <property type="entry name" value="IQ_motif_EF-hand-BS"/>
</dbReference>
<accession>A0A6C0CPB9</accession>
<dbReference type="PROSITE" id="PS50096">
    <property type="entry name" value="IQ"/>
    <property type="match status" value="1"/>
</dbReference>
<reference evidence="2" key="1">
    <citation type="journal article" date="2020" name="Nature">
        <title>Giant virus diversity and host interactions through global metagenomics.</title>
        <authorList>
            <person name="Schulz F."/>
            <person name="Roux S."/>
            <person name="Paez-Espino D."/>
            <person name="Jungbluth S."/>
            <person name="Walsh D.A."/>
            <person name="Denef V.J."/>
            <person name="McMahon K.D."/>
            <person name="Konstantinidis K.T."/>
            <person name="Eloe-Fadrosh E.A."/>
            <person name="Kyrpides N.C."/>
            <person name="Woyke T."/>
        </authorList>
    </citation>
    <scope>NUCLEOTIDE SEQUENCE</scope>
    <source>
        <strain evidence="2">GVMAG-M-3300021425-14</strain>
    </source>
</reference>
<dbReference type="AlphaFoldDB" id="A0A6C0CPB9"/>
<protein>
    <submittedName>
        <fullName evidence="2">Uncharacterized protein</fullName>
    </submittedName>
</protein>
<evidence type="ECO:0000256" key="1">
    <source>
        <dbReference type="SAM" id="MobiDB-lite"/>
    </source>
</evidence>
<dbReference type="Pfam" id="PF00612">
    <property type="entry name" value="IQ"/>
    <property type="match status" value="2"/>
</dbReference>
<feature type="region of interest" description="Disordered" evidence="1">
    <location>
        <begin position="218"/>
        <end position="277"/>
    </location>
</feature>
<sequence length="423" mass="50253">MTSMNYNLDETFPFDKITLANPSSLQGGGAYFSKIKFEEDDLLIQTPKCLTKNGIHKTGKKIYTDLQLSFDESVFINWIENLEEKIRDLIYEKRNIWFNNEPDKEEIEYNWNSSLRTYKQKYQLLRLYIPKIKISEQQQIQIWDEEQKVLSLDDIQSSNKLINIIEITGLKFTNQSFHLEFLIRQVMVFKEKKIYNKCLISLNNNIEKPQQQLIENTSEDLEKDTNDLAKSKQETEKEREKEMKKETETEKEMEKETETETETEKEMETETEKREEHLEKNKHVIKIQSFMRGFLKRKQLKQEHLEKNNSAKKIQSCIRRFLKQRNKEDKTKDLEKKIEIPIHTKPLEQINEVDIAIPVENEIISLKKPEDVYLNIYKAAKKKAKEAKAIAIKAYLEAKRIKKIYLLDEVDTSGSDTDEEYLS</sequence>
<dbReference type="CDD" id="cd23767">
    <property type="entry name" value="IQCD"/>
    <property type="match status" value="1"/>
</dbReference>
<organism evidence="2">
    <name type="scientific">viral metagenome</name>
    <dbReference type="NCBI Taxonomy" id="1070528"/>
    <lineage>
        <taxon>unclassified sequences</taxon>
        <taxon>metagenomes</taxon>
        <taxon>organismal metagenomes</taxon>
    </lineage>
</organism>